<comment type="subcellular location">
    <subcellularLocation>
        <location evidence="1 6">Bacterial flagellum basal body</location>
    </subcellularLocation>
</comment>
<dbReference type="NCBIfam" id="TIGR03506">
    <property type="entry name" value="FlgEFG_subfam"/>
    <property type="match status" value="1"/>
</dbReference>
<evidence type="ECO:0000256" key="1">
    <source>
        <dbReference type="ARBA" id="ARBA00004117"/>
    </source>
</evidence>
<keyword evidence="10" id="KW-0282">Flagellum</keyword>
<gene>
    <name evidence="10" type="primary">flgF</name>
    <name evidence="10" type="ORF">LYB30171_00690</name>
</gene>
<sequence length="249" mass="25220">MIDRALYVAMTGASATLKAQASVSHNLANANTVGFQATLSGTVAAPVQGEGFDSRVAASHRTLGVSAAPGAINQTGNATDIALHQDRWLAVQAPDGGVAYTRAGNLQLTANGLLTTASGLPVLDQGGAPVAVPPNESMLIGGDGTISVVPLGQPPSTLAEAGRLQVVEARTDQLVRGDDGLMRMPAGADPAPPAAGNVLTAGALESSNVDATSMLVSMIQLSRQFEMQVRVLQSGDESARASNSLLSSR</sequence>
<evidence type="ECO:0000256" key="2">
    <source>
        <dbReference type="ARBA" id="ARBA00009677"/>
    </source>
</evidence>
<evidence type="ECO:0000313" key="10">
    <source>
        <dbReference type="EMBL" id="CAG4970244.1"/>
    </source>
</evidence>
<dbReference type="EMBL" id="OU015430">
    <property type="protein sequence ID" value="CAG4970244.1"/>
    <property type="molecule type" value="Genomic_DNA"/>
</dbReference>
<dbReference type="InterPro" id="IPR001444">
    <property type="entry name" value="Flag_bb_rod_N"/>
</dbReference>
<feature type="domain" description="Flagellar hook protein FlgE/F/G-like D1" evidence="9">
    <location>
        <begin position="87"/>
        <end position="148"/>
    </location>
</feature>
<dbReference type="Pfam" id="PF00460">
    <property type="entry name" value="Flg_bb_rod"/>
    <property type="match status" value="1"/>
</dbReference>
<dbReference type="InterPro" id="IPR010930">
    <property type="entry name" value="Flg_bb/hook_C_dom"/>
</dbReference>
<evidence type="ECO:0000259" key="9">
    <source>
        <dbReference type="Pfam" id="PF22692"/>
    </source>
</evidence>
<dbReference type="NCBIfam" id="NF009280">
    <property type="entry name" value="PRK12640.1"/>
    <property type="match status" value="1"/>
</dbReference>
<evidence type="ECO:0000256" key="3">
    <source>
        <dbReference type="ARBA" id="ARBA00023143"/>
    </source>
</evidence>
<proteinExistence type="inferred from homology"/>
<evidence type="ECO:0000256" key="5">
    <source>
        <dbReference type="ARBA" id="ARBA00040228"/>
    </source>
</evidence>
<evidence type="ECO:0000256" key="4">
    <source>
        <dbReference type="ARBA" id="ARBA00038560"/>
    </source>
</evidence>
<dbReference type="Proteomes" id="UP000680116">
    <property type="component" value="Chromosome"/>
</dbReference>
<keyword evidence="3 6" id="KW-0975">Bacterial flagellum</keyword>
<evidence type="ECO:0000313" key="11">
    <source>
        <dbReference type="Proteomes" id="UP000680116"/>
    </source>
</evidence>
<dbReference type="InterPro" id="IPR053967">
    <property type="entry name" value="LlgE_F_G-like_D1"/>
</dbReference>
<dbReference type="InterPro" id="IPR020013">
    <property type="entry name" value="Flagellar_FlgE/F/G"/>
</dbReference>
<feature type="domain" description="Flagellar basal body rod protein N-terminal" evidence="7">
    <location>
        <begin position="6"/>
        <end position="36"/>
    </location>
</feature>
<evidence type="ECO:0000259" key="7">
    <source>
        <dbReference type="Pfam" id="PF00460"/>
    </source>
</evidence>
<dbReference type="PANTHER" id="PTHR30435">
    <property type="entry name" value="FLAGELLAR PROTEIN"/>
    <property type="match status" value="1"/>
</dbReference>
<evidence type="ECO:0000256" key="6">
    <source>
        <dbReference type="RuleBase" id="RU362116"/>
    </source>
</evidence>
<dbReference type="Pfam" id="PF06429">
    <property type="entry name" value="Flg_bbr_C"/>
    <property type="match status" value="1"/>
</dbReference>
<protein>
    <recommendedName>
        <fullName evidence="5 6">Flagellar basal-body rod protein FlgF</fullName>
    </recommendedName>
</protein>
<dbReference type="Pfam" id="PF22692">
    <property type="entry name" value="LlgE_F_G_D1"/>
    <property type="match status" value="1"/>
</dbReference>
<keyword evidence="10" id="KW-0966">Cell projection</keyword>
<organism evidence="10 11">
    <name type="scientific">Novilysobacter luteus</name>
    <dbReference type="NCBI Taxonomy" id="2822368"/>
    <lineage>
        <taxon>Bacteria</taxon>
        <taxon>Pseudomonadati</taxon>
        <taxon>Pseudomonadota</taxon>
        <taxon>Gammaproteobacteria</taxon>
        <taxon>Lysobacterales</taxon>
        <taxon>Lysobacteraceae</taxon>
        <taxon>Novilysobacter</taxon>
    </lineage>
</organism>
<reference evidence="10 11" key="1">
    <citation type="submission" date="2021-04" db="EMBL/GenBank/DDBJ databases">
        <authorList>
            <person name="Rodrigo-Torres L."/>
            <person name="Arahal R. D."/>
            <person name="Lucena T."/>
        </authorList>
    </citation>
    <scope>NUCLEOTIDE SEQUENCE [LARGE SCALE GENOMIC DNA]</scope>
    <source>
        <strain evidence="10 11">CECT 30171</strain>
    </source>
</reference>
<dbReference type="InterPro" id="IPR037925">
    <property type="entry name" value="FlgE/F/G-like"/>
</dbReference>
<dbReference type="SUPFAM" id="SSF117143">
    <property type="entry name" value="Flagellar hook protein flgE"/>
    <property type="match status" value="1"/>
</dbReference>
<comment type="similarity">
    <text evidence="2 6">Belongs to the flagella basal body rod proteins family.</text>
</comment>
<evidence type="ECO:0000259" key="8">
    <source>
        <dbReference type="Pfam" id="PF06429"/>
    </source>
</evidence>
<comment type="subunit">
    <text evidence="4 6">The basal body constitutes a major portion of the flagellar organelle and consists of five rings (E,L,P,S, and M) mounted on a central rod. The rod consists of about 26 subunits of FlgG in the distal portion, and FlgB, FlgC and FlgF are thought to build up the proximal portion of the rod with about 6 subunits each.</text>
</comment>
<name>A0ABM8UDE5_9GAMM</name>
<dbReference type="PANTHER" id="PTHR30435:SF18">
    <property type="entry name" value="FLAGELLAR BASAL-BODY ROD PROTEIN FLGF"/>
    <property type="match status" value="1"/>
</dbReference>
<feature type="domain" description="Flagellar basal-body/hook protein C-terminal" evidence="8">
    <location>
        <begin position="201"/>
        <end position="245"/>
    </location>
</feature>
<keyword evidence="10" id="KW-0969">Cilium</keyword>
<accession>A0ABM8UDE5</accession>
<keyword evidence="11" id="KW-1185">Reference proteome</keyword>